<dbReference type="PANTHER" id="PTHR28617">
    <property type="entry name" value="CILIA- AND FLAGELLA-ASSOCIATED PROTEIN 77"/>
    <property type="match status" value="1"/>
</dbReference>
<reference evidence="2" key="2">
    <citation type="submission" date="2025-09" db="UniProtKB">
        <authorList>
            <consortium name="Ensembl"/>
        </authorList>
    </citation>
    <scope>IDENTIFICATION</scope>
</reference>
<name>A0A8C5UHX3_9PASS</name>
<accession>A0A8C5UHX3</accession>
<dbReference type="InterPro" id="IPR029147">
    <property type="entry name" value="CFAP77"/>
</dbReference>
<feature type="compositionally biased region" description="Basic residues" evidence="1">
    <location>
        <begin position="13"/>
        <end position="22"/>
    </location>
</feature>
<keyword evidence="3" id="KW-1185">Reference proteome</keyword>
<dbReference type="PANTHER" id="PTHR28617:SF1">
    <property type="entry name" value="CILIA- AND FLAGELLA-ASSOCIATED PROTEIN 77"/>
    <property type="match status" value="1"/>
</dbReference>
<evidence type="ECO:0000256" key="1">
    <source>
        <dbReference type="SAM" id="MobiDB-lite"/>
    </source>
</evidence>
<dbReference type="Ensembl" id="ENSMCST00000022818.1">
    <property type="protein sequence ID" value="ENSMCSP00000022245.1"/>
    <property type="gene ID" value="ENSMCSG00000015523.1"/>
</dbReference>
<protein>
    <recommendedName>
        <fullName evidence="4">Cilia- and flagella-associated protein 77</fullName>
    </recommendedName>
</protein>
<proteinExistence type="predicted"/>
<feature type="region of interest" description="Disordered" evidence="1">
    <location>
        <begin position="1"/>
        <end position="35"/>
    </location>
</feature>
<dbReference type="Pfam" id="PF14825">
    <property type="entry name" value="CFAP77"/>
    <property type="match status" value="1"/>
</dbReference>
<evidence type="ECO:0008006" key="4">
    <source>
        <dbReference type="Google" id="ProtNLM"/>
    </source>
</evidence>
<reference evidence="2" key="1">
    <citation type="submission" date="2025-08" db="UniProtKB">
        <authorList>
            <consortium name="Ensembl"/>
        </authorList>
    </citation>
    <scope>IDENTIFICATION</scope>
</reference>
<evidence type="ECO:0000313" key="2">
    <source>
        <dbReference type="Ensembl" id="ENSMCSP00000022245.1"/>
    </source>
</evidence>
<dbReference type="Proteomes" id="UP000694560">
    <property type="component" value="Unplaced"/>
</dbReference>
<dbReference type="AlphaFoldDB" id="A0A8C5UHX3"/>
<dbReference type="OrthoDB" id="532484at2759"/>
<evidence type="ECO:0000313" key="3">
    <source>
        <dbReference type="Proteomes" id="UP000694560"/>
    </source>
</evidence>
<organism evidence="2 3">
    <name type="scientific">Malurus cyaneus samueli</name>
    <dbReference type="NCBI Taxonomy" id="2593467"/>
    <lineage>
        <taxon>Eukaryota</taxon>
        <taxon>Metazoa</taxon>
        <taxon>Chordata</taxon>
        <taxon>Craniata</taxon>
        <taxon>Vertebrata</taxon>
        <taxon>Euteleostomi</taxon>
        <taxon>Archelosauria</taxon>
        <taxon>Archosauria</taxon>
        <taxon>Dinosauria</taxon>
        <taxon>Saurischia</taxon>
        <taxon>Theropoda</taxon>
        <taxon>Coelurosauria</taxon>
        <taxon>Aves</taxon>
        <taxon>Neognathae</taxon>
        <taxon>Neoaves</taxon>
        <taxon>Telluraves</taxon>
        <taxon>Australaves</taxon>
        <taxon>Passeriformes</taxon>
        <taxon>Meliphagoidea</taxon>
        <taxon>Maluridae</taxon>
        <taxon>Malurus</taxon>
    </lineage>
</organism>
<sequence length="183" mass="20777">VLQEPSQSPERSRPRRALRGSRTRPMTLAEAGPGTENERLGVVRLSMLRNPLILKPEVGKPMRNCYSLPGPDFTYGIYQGERDGGVPEAIGHWDVVKARPRKKKVMPRDFVAMGRRAVEERCTTAREFALYYKFKDLRLKEDSILSKYARKIPPDMTFGRPSRKMASQGQRIRTAAFLPVCTG</sequence>